<dbReference type="PANTHER" id="PTHR38826">
    <property type="entry name" value="RIBONUCLEASE VAPC13"/>
    <property type="match status" value="1"/>
</dbReference>
<protein>
    <recommendedName>
        <fullName evidence="1">PIN domain-containing protein</fullName>
    </recommendedName>
</protein>
<gene>
    <name evidence="2" type="ORF">PN36_25080</name>
</gene>
<comment type="caution">
    <text evidence="2">The sequence shown here is derived from an EMBL/GenBank/DDBJ whole genome shotgun (WGS) entry which is preliminary data.</text>
</comment>
<dbReference type="Pfam" id="PF01850">
    <property type="entry name" value="PIN"/>
    <property type="match status" value="1"/>
</dbReference>
<dbReference type="SUPFAM" id="SSF88723">
    <property type="entry name" value="PIN domain-like"/>
    <property type="match status" value="1"/>
</dbReference>
<dbReference type="InterPro" id="IPR052106">
    <property type="entry name" value="PINc/VapC_TA"/>
</dbReference>
<dbReference type="Proteomes" id="UP000030428">
    <property type="component" value="Unassembled WGS sequence"/>
</dbReference>
<evidence type="ECO:0000313" key="2">
    <source>
        <dbReference type="EMBL" id="KHD07523.1"/>
    </source>
</evidence>
<dbReference type="InterPro" id="IPR029060">
    <property type="entry name" value="PIN-like_dom_sf"/>
</dbReference>
<reference evidence="2 3" key="1">
    <citation type="journal article" date="2016" name="Front. Microbiol.">
        <title>Single-Cell (Meta-)Genomics of a Dimorphic Candidatus Thiomargarita nelsonii Reveals Genomic Plasticity.</title>
        <authorList>
            <person name="Flood B.E."/>
            <person name="Fliss P."/>
            <person name="Jones D.S."/>
            <person name="Dick G.J."/>
            <person name="Jain S."/>
            <person name="Kaster A.K."/>
            <person name="Winkel M."/>
            <person name="Mussmann M."/>
            <person name="Bailey J."/>
        </authorList>
    </citation>
    <scope>NUCLEOTIDE SEQUENCE [LARGE SCALE GENOMIC DNA]</scope>
    <source>
        <strain evidence="2">Hydrate Ridge</strain>
    </source>
</reference>
<accession>A0A0A6PRE3</accession>
<sequence length="138" mass="15693">MDVNVVMYAAGKQHPYKNPCIRILSDVEKGKLITVINTEIIQELLFRYSRIGIAEKGIQLSRQVLKLPLTVLPVRAEDIKLALELFDKYHAVGLTPRDAIHAATLRQNGISHILSADKDFDHLDFVKRIDPLEYSPEF</sequence>
<feature type="domain" description="PIN" evidence="1">
    <location>
        <begin position="2"/>
        <end position="125"/>
    </location>
</feature>
<organism evidence="2 3">
    <name type="scientific">Candidatus Thiomargarita nelsonii</name>
    <dbReference type="NCBI Taxonomy" id="1003181"/>
    <lineage>
        <taxon>Bacteria</taxon>
        <taxon>Pseudomonadati</taxon>
        <taxon>Pseudomonadota</taxon>
        <taxon>Gammaproteobacteria</taxon>
        <taxon>Thiotrichales</taxon>
        <taxon>Thiotrichaceae</taxon>
        <taxon>Thiomargarita</taxon>
    </lineage>
</organism>
<name>A0A0A6PRE3_9GAMM</name>
<dbReference type="PANTHER" id="PTHR38826:SF5">
    <property type="entry name" value="RIBONUCLEASE VAPC13"/>
    <property type="match status" value="1"/>
</dbReference>
<dbReference type="EMBL" id="JSZA02000135">
    <property type="protein sequence ID" value="KHD07523.1"/>
    <property type="molecule type" value="Genomic_DNA"/>
</dbReference>
<evidence type="ECO:0000259" key="1">
    <source>
        <dbReference type="Pfam" id="PF01850"/>
    </source>
</evidence>
<dbReference type="InterPro" id="IPR002716">
    <property type="entry name" value="PIN_dom"/>
</dbReference>
<evidence type="ECO:0000313" key="3">
    <source>
        <dbReference type="Proteomes" id="UP000030428"/>
    </source>
</evidence>
<proteinExistence type="predicted"/>
<dbReference type="AlphaFoldDB" id="A0A0A6PRE3"/>
<keyword evidence="3" id="KW-1185">Reference proteome</keyword>
<dbReference type="Gene3D" id="3.40.50.1010">
    <property type="entry name" value="5'-nuclease"/>
    <property type="match status" value="1"/>
</dbReference>